<dbReference type="SUPFAM" id="SSF53474">
    <property type="entry name" value="alpha/beta-Hydrolases"/>
    <property type="match status" value="1"/>
</dbReference>
<evidence type="ECO:0000256" key="5">
    <source>
        <dbReference type="ARBA" id="ARBA00023180"/>
    </source>
</evidence>
<comment type="caution">
    <text evidence="6">The sequence shown here is derived from an EMBL/GenBank/DDBJ whole genome shotgun (WGS) entry which is preliminary data.</text>
</comment>
<dbReference type="PANTHER" id="PTHR11010">
    <property type="entry name" value="PROTEASE S28 PRO-X CARBOXYPEPTIDASE-RELATED"/>
    <property type="match status" value="1"/>
</dbReference>
<keyword evidence="5" id="KW-0325">Glycoprotein</keyword>
<dbReference type="EMBL" id="JANEYF010001578">
    <property type="protein sequence ID" value="KAJ8962944.1"/>
    <property type="molecule type" value="Genomic_DNA"/>
</dbReference>
<dbReference type="Pfam" id="PF05577">
    <property type="entry name" value="Peptidase_S28"/>
    <property type="match status" value="2"/>
</dbReference>
<dbReference type="PANTHER" id="PTHR11010:SF5">
    <property type="entry name" value="RE36938P-RELATED"/>
    <property type="match status" value="1"/>
</dbReference>
<dbReference type="GO" id="GO:0070008">
    <property type="term" value="F:serine-type exopeptidase activity"/>
    <property type="evidence" value="ECO:0007669"/>
    <property type="project" value="InterPro"/>
</dbReference>
<name>A0AAV8ZEN0_9CUCU</name>
<keyword evidence="7" id="KW-1185">Reference proteome</keyword>
<evidence type="ECO:0000256" key="4">
    <source>
        <dbReference type="ARBA" id="ARBA00022801"/>
    </source>
</evidence>
<keyword evidence="2" id="KW-0645">Protease</keyword>
<evidence type="ECO:0000256" key="2">
    <source>
        <dbReference type="ARBA" id="ARBA00022670"/>
    </source>
</evidence>
<keyword evidence="4" id="KW-0378">Hydrolase</keyword>
<dbReference type="Gene3D" id="1.20.120.980">
    <property type="entry name" value="Serine carboxypeptidase S28, SKS domain"/>
    <property type="match status" value="1"/>
</dbReference>
<gene>
    <name evidence="6" type="ORF">NQ314_005661</name>
</gene>
<evidence type="ECO:0000313" key="7">
    <source>
        <dbReference type="Proteomes" id="UP001162156"/>
    </source>
</evidence>
<dbReference type="FunFam" id="1.20.120.980:FF:000003">
    <property type="entry name" value="Serine protease 16"/>
    <property type="match status" value="1"/>
</dbReference>
<dbReference type="Gene3D" id="3.40.50.1820">
    <property type="entry name" value="alpha/beta hydrolase"/>
    <property type="match status" value="1"/>
</dbReference>
<reference evidence="6" key="1">
    <citation type="journal article" date="2023" name="Insect Mol. Biol.">
        <title>Genome sequencing provides insights into the evolution of gene families encoding plant cell wall-degrading enzymes in longhorned beetles.</title>
        <authorList>
            <person name="Shin N.R."/>
            <person name="Okamura Y."/>
            <person name="Kirsch R."/>
            <person name="Pauchet Y."/>
        </authorList>
    </citation>
    <scope>NUCLEOTIDE SEQUENCE</scope>
    <source>
        <strain evidence="6">RBIC_L_NR</strain>
    </source>
</reference>
<evidence type="ECO:0000256" key="1">
    <source>
        <dbReference type="ARBA" id="ARBA00011079"/>
    </source>
</evidence>
<dbReference type="InterPro" id="IPR042269">
    <property type="entry name" value="Ser_carbopepase_S28_SKS"/>
</dbReference>
<evidence type="ECO:0008006" key="8">
    <source>
        <dbReference type="Google" id="ProtNLM"/>
    </source>
</evidence>
<sequence>MRYYVNDEYFNSTANNVVFLYIAGEGQASTGWMTSGAWIETAKKYGAILFQLEHRFYGQSHPFSRLELRKEKSQQQFVVETHLCNDRIGDLSTENLRYLSSEQALGDLATFITAMNKEHNFASDVKWILFGGSYAGSLAAWLRQKYPHLVQGAMSASGPLFAQLDFPEYLQVVADDLAAYSQECVNVVKEAVHQLDDLLNNSEYDNITGLFNLCDDIEENAPSPFDRANFFEIIADDFAGVAQYNKNYGRTISIDDLCDILTNESLGKEVLRLAEMNKLFSGTRCLDYKYDNTINTLKNTVITPTGNMRQWIYQTCTEYGWYQTSSQDDHVFGDYFPIDFFTSLCVDVYGPEFNETFIKEKIDHTNIFYGGYDIDVSNVVFVHGSVDPWHPMGLTETTNPDAPVIFINGTAHCANMYGISENDLPQLTEARNEINRLIGEWLEPTAGANIQLPHSLLFIISTTLVSLLFHYV</sequence>
<evidence type="ECO:0000256" key="3">
    <source>
        <dbReference type="ARBA" id="ARBA00022729"/>
    </source>
</evidence>
<dbReference type="GO" id="GO:0006508">
    <property type="term" value="P:proteolysis"/>
    <property type="evidence" value="ECO:0007669"/>
    <property type="project" value="UniProtKB-KW"/>
</dbReference>
<dbReference type="AlphaFoldDB" id="A0AAV8ZEN0"/>
<dbReference type="InterPro" id="IPR029058">
    <property type="entry name" value="AB_hydrolase_fold"/>
</dbReference>
<proteinExistence type="inferred from homology"/>
<evidence type="ECO:0000313" key="6">
    <source>
        <dbReference type="EMBL" id="KAJ8962944.1"/>
    </source>
</evidence>
<organism evidence="6 7">
    <name type="scientific">Rhamnusium bicolor</name>
    <dbReference type="NCBI Taxonomy" id="1586634"/>
    <lineage>
        <taxon>Eukaryota</taxon>
        <taxon>Metazoa</taxon>
        <taxon>Ecdysozoa</taxon>
        <taxon>Arthropoda</taxon>
        <taxon>Hexapoda</taxon>
        <taxon>Insecta</taxon>
        <taxon>Pterygota</taxon>
        <taxon>Neoptera</taxon>
        <taxon>Endopterygota</taxon>
        <taxon>Coleoptera</taxon>
        <taxon>Polyphaga</taxon>
        <taxon>Cucujiformia</taxon>
        <taxon>Chrysomeloidea</taxon>
        <taxon>Cerambycidae</taxon>
        <taxon>Lepturinae</taxon>
        <taxon>Rhagiini</taxon>
        <taxon>Rhamnusium</taxon>
    </lineage>
</organism>
<dbReference type="InterPro" id="IPR008758">
    <property type="entry name" value="Peptidase_S28"/>
</dbReference>
<dbReference type="GO" id="GO:0008239">
    <property type="term" value="F:dipeptidyl-peptidase activity"/>
    <property type="evidence" value="ECO:0007669"/>
    <property type="project" value="TreeGrafter"/>
</dbReference>
<keyword evidence="3" id="KW-0732">Signal</keyword>
<dbReference type="Proteomes" id="UP001162156">
    <property type="component" value="Unassembled WGS sequence"/>
</dbReference>
<protein>
    <recommendedName>
        <fullName evidence="8">Serine protease K12H4.7</fullName>
    </recommendedName>
</protein>
<comment type="similarity">
    <text evidence="1">Belongs to the peptidase S28 family.</text>
</comment>
<accession>A0AAV8ZEN0</accession>